<dbReference type="Pfam" id="PF19625">
    <property type="entry name" value="DUF6130"/>
    <property type="match status" value="1"/>
</dbReference>
<dbReference type="InterPro" id="IPR046133">
    <property type="entry name" value="DUF6130"/>
</dbReference>
<dbReference type="EMBL" id="NAOO01000027">
    <property type="protein sequence ID" value="RFB88090.1"/>
    <property type="molecule type" value="Genomic_DNA"/>
</dbReference>
<organism evidence="2 3">
    <name type="scientific">Rhizobium leguminosarum bv. trifolii</name>
    <dbReference type="NCBI Taxonomy" id="386"/>
    <lineage>
        <taxon>Bacteria</taxon>
        <taxon>Pseudomonadati</taxon>
        <taxon>Pseudomonadota</taxon>
        <taxon>Alphaproteobacteria</taxon>
        <taxon>Hyphomicrobiales</taxon>
        <taxon>Rhizobiaceae</taxon>
        <taxon>Rhizobium/Agrobacterium group</taxon>
        <taxon>Rhizobium</taxon>
    </lineage>
</organism>
<gene>
    <name evidence="2" type="ORF">B5K10_21420</name>
</gene>
<protein>
    <submittedName>
        <fullName evidence="2">Uncharacterized protein</fullName>
    </submittedName>
</protein>
<accession>A0A3E1B976</accession>
<dbReference type="Proteomes" id="UP000256748">
    <property type="component" value="Unassembled WGS sequence"/>
</dbReference>
<evidence type="ECO:0000313" key="2">
    <source>
        <dbReference type="EMBL" id="RFB88090.1"/>
    </source>
</evidence>
<proteinExistence type="predicted"/>
<dbReference type="RefSeq" id="WP_116274979.1">
    <property type="nucleotide sequence ID" value="NZ_KZ859523.1"/>
</dbReference>
<keyword evidence="1" id="KW-0732">Signal</keyword>
<name>A0A3E1B976_RHILT</name>
<evidence type="ECO:0000313" key="3">
    <source>
        <dbReference type="Proteomes" id="UP000256748"/>
    </source>
</evidence>
<sequence>MTTIARALATAVLLFAAGTPIHAQTPHHAATPFLPIQNEPAPKLFVDQPLPGPLAKRAVAIIPYRTENFRILPIFGASASEVSPRAGHLHVSIDDLPWRWADAGGTGAIVLTGLPTGEHKVLIEIATPEHEVLGGEVVKFTVPAIDSAHP</sequence>
<feature type="chain" id="PRO_5017721174" evidence="1">
    <location>
        <begin position="24"/>
        <end position="150"/>
    </location>
</feature>
<evidence type="ECO:0000256" key="1">
    <source>
        <dbReference type="SAM" id="SignalP"/>
    </source>
</evidence>
<reference evidence="2 3" key="1">
    <citation type="submission" date="2017-03" db="EMBL/GenBank/DDBJ databases">
        <title>Genome analysis of Rhizobial strains effectives or ineffectives for nitrogen fixation isolated from bean seeds.</title>
        <authorList>
            <person name="Peralta H."/>
            <person name="Aguilar-Vera A."/>
            <person name="Mora Y."/>
            <person name="Vargas-Lagunas C."/>
            <person name="Girard L."/>
            <person name="Mora J."/>
        </authorList>
    </citation>
    <scope>NUCLEOTIDE SEQUENCE [LARGE SCALE GENOMIC DNA]</scope>
    <source>
        <strain evidence="2 3">CCGM5</strain>
    </source>
</reference>
<feature type="signal peptide" evidence="1">
    <location>
        <begin position="1"/>
        <end position="23"/>
    </location>
</feature>
<dbReference type="AlphaFoldDB" id="A0A3E1B976"/>
<comment type="caution">
    <text evidence="2">The sequence shown here is derived from an EMBL/GenBank/DDBJ whole genome shotgun (WGS) entry which is preliminary data.</text>
</comment>